<name>U6M005_EIMMA</name>
<evidence type="ECO:0000313" key="1">
    <source>
        <dbReference type="EMBL" id="CDJ57341.1"/>
    </source>
</evidence>
<reference evidence="1" key="1">
    <citation type="submission" date="2013-10" db="EMBL/GenBank/DDBJ databases">
        <title>Genomic analysis of the causative agents of coccidiosis in chickens.</title>
        <authorList>
            <person name="Reid A.J."/>
            <person name="Blake D."/>
            <person name="Billington K."/>
            <person name="Browne H."/>
            <person name="Dunn M."/>
            <person name="Hung S."/>
            <person name="Kawahara F."/>
            <person name="Miranda-Saavedra D."/>
            <person name="Mourier T."/>
            <person name="Nagra H."/>
            <person name="Otto T.D."/>
            <person name="Rawlings N."/>
            <person name="Sanchez A."/>
            <person name="Sanders M."/>
            <person name="Subramaniam C."/>
            <person name="Tay Y."/>
            <person name="Dear P."/>
            <person name="Doerig C."/>
            <person name="Gruber A."/>
            <person name="Parkinson J."/>
            <person name="Shirley M."/>
            <person name="Wan K.L."/>
            <person name="Berriman M."/>
            <person name="Tomley F."/>
            <person name="Pain A."/>
        </authorList>
    </citation>
    <scope>NUCLEOTIDE SEQUENCE [LARGE SCALE GENOMIC DNA]</scope>
    <source>
        <strain evidence="1">Weybridge</strain>
    </source>
</reference>
<accession>U6M005</accession>
<dbReference type="OrthoDB" id="10601971at2759"/>
<dbReference type="GeneID" id="25337478"/>
<dbReference type="Proteomes" id="UP000030763">
    <property type="component" value="Unassembled WGS sequence"/>
</dbReference>
<organism evidence="1 2">
    <name type="scientific">Eimeria maxima</name>
    <name type="common">Coccidian parasite</name>
    <dbReference type="NCBI Taxonomy" id="5804"/>
    <lineage>
        <taxon>Eukaryota</taxon>
        <taxon>Sar</taxon>
        <taxon>Alveolata</taxon>
        <taxon>Apicomplexa</taxon>
        <taxon>Conoidasida</taxon>
        <taxon>Coccidia</taxon>
        <taxon>Eucoccidiorida</taxon>
        <taxon>Eimeriorina</taxon>
        <taxon>Eimeriidae</taxon>
        <taxon>Eimeria</taxon>
    </lineage>
</organism>
<dbReference type="AlphaFoldDB" id="U6M005"/>
<gene>
    <name evidence="1" type="ORF">EMWEY_00034920</name>
</gene>
<evidence type="ECO:0000313" key="2">
    <source>
        <dbReference type="Proteomes" id="UP000030763"/>
    </source>
</evidence>
<dbReference type="RefSeq" id="XP_013333991.1">
    <property type="nucleotide sequence ID" value="XM_013478537.1"/>
</dbReference>
<proteinExistence type="predicted"/>
<keyword evidence="2" id="KW-1185">Reference proteome</keyword>
<protein>
    <submittedName>
        <fullName evidence="1">Uncharacterized protein</fullName>
    </submittedName>
</protein>
<reference evidence="1" key="2">
    <citation type="submission" date="2013-10" db="EMBL/GenBank/DDBJ databases">
        <authorList>
            <person name="Aslett M."/>
        </authorList>
    </citation>
    <scope>NUCLEOTIDE SEQUENCE [LARGE SCALE GENOMIC DNA]</scope>
    <source>
        <strain evidence="1">Weybridge</strain>
    </source>
</reference>
<dbReference type="EMBL" id="HG719260">
    <property type="protein sequence ID" value="CDJ57341.1"/>
    <property type="molecule type" value="Genomic_DNA"/>
</dbReference>
<sequence>MRIKRQTAEAAAWQDTPLLLQQIGAAAARDAPLQLQRAVRQQQLMQLQQQQPQQQQQQQQQRGRLSSDQWIAAAMRAYGRGLRDIEAAAWFTDAAAADLLPQQLAAALQLKSFLGFSYLSQVFAVYDDSAAAAAAAAAGEEEEGIGVEGLGFRGLKVLAHELGHAFKELLQETPVHFTKERPLDFDETFAVLAELVTHS</sequence>
<dbReference type="VEuPathDB" id="ToxoDB:EMWEY_00034920"/>